<keyword evidence="4" id="KW-1185">Reference proteome</keyword>
<dbReference type="Proteomes" id="UP000321901">
    <property type="component" value="Unassembled WGS sequence"/>
</dbReference>
<reference evidence="3 4" key="1">
    <citation type="submission" date="2019-07" db="EMBL/GenBank/DDBJ databases">
        <title>Whole genome shotgun sequence of Sporosarcina luteola NBRC 105378.</title>
        <authorList>
            <person name="Hosoyama A."/>
            <person name="Uohara A."/>
            <person name="Ohji S."/>
            <person name="Ichikawa N."/>
        </authorList>
    </citation>
    <scope>NUCLEOTIDE SEQUENCE [LARGE SCALE GENOMIC DNA]</scope>
    <source>
        <strain evidence="3 4">NBRC 105378</strain>
    </source>
</reference>
<accession>A0A511Z9B1</accession>
<keyword evidence="1" id="KW-0812">Transmembrane</keyword>
<feature type="chain" id="PRO_5021793898" evidence="2">
    <location>
        <begin position="27"/>
        <end position="806"/>
    </location>
</feature>
<dbReference type="AlphaFoldDB" id="A0A511Z9B1"/>
<keyword evidence="1" id="KW-0472">Membrane</keyword>
<dbReference type="EMBL" id="BJYL01000030">
    <property type="protein sequence ID" value="GEN83993.1"/>
    <property type="molecule type" value="Genomic_DNA"/>
</dbReference>
<dbReference type="OrthoDB" id="137965at2"/>
<evidence type="ECO:0000256" key="1">
    <source>
        <dbReference type="SAM" id="Phobius"/>
    </source>
</evidence>
<protein>
    <submittedName>
        <fullName evidence="3">Uncharacterized protein</fullName>
    </submittedName>
</protein>
<name>A0A511Z9B1_9BACL</name>
<keyword evidence="2" id="KW-0732">Signal</keyword>
<organism evidence="3 4">
    <name type="scientific">Sporosarcina luteola</name>
    <dbReference type="NCBI Taxonomy" id="582850"/>
    <lineage>
        <taxon>Bacteria</taxon>
        <taxon>Bacillati</taxon>
        <taxon>Bacillota</taxon>
        <taxon>Bacilli</taxon>
        <taxon>Bacillales</taxon>
        <taxon>Caryophanaceae</taxon>
        <taxon>Sporosarcina</taxon>
    </lineage>
</organism>
<feature type="transmembrane region" description="Helical" evidence="1">
    <location>
        <begin position="370"/>
        <end position="393"/>
    </location>
</feature>
<evidence type="ECO:0000313" key="3">
    <source>
        <dbReference type="EMBL" id="GEN83993.1"/>
    </source>
</evidence>
<feature type="signal peptide" evidence="2">
    <location>
        <begin position="1"/>
        <end position="26"/>
    </location>
</feature>
<dbReference type="InterPro" id="IPR029062">
    <property type="entry name" value="Class_I_gatase-like"/>
</dbReference>
<sequence>MWKKQWGIIIAMFIVCLFLPTVHASAAPELKVKVSAGFDGKAKYGKGGPITVEVENNGTSSFSGDMVIDTMQSYESGVGEVFPLDIAAGETKVVTFINSKMFDFNMYGTNTKSIFFYEGGWKKGKEIEHKGSQTVTVAMYHDDTKIITAFTDNIDRMSALKGMQLSNYPNTQLIDASKIAAVKLPDESAGWGPTDVIIVDEYPIADMSAVEQEALVNWVRSGGVIIFGGSDHISVESGIFAEHLPLTLSAKTTVEPDAFNDWTQGEGFDKEVTIAQSTLNTDAKILFASDSNILAASKSIGKGMVVQTAFSVGDEPFSKMHGAHALWKKLLNTVDQSMISGGMMPYYNDPMESMRWTIGNSNEIFPSFKVSAPLIFGVIIIYIIIIIPVLYIILKRKDKREHTWWIIPSISIAVSIFIFAYGARDRIGQAQVQQTSVFDVDKDGRMTGYFVDSILTNKSGDFSFTAPRETTLSTYTPYSMGMFFGSSNMGTNAHKRAIMERDAAGSTLHLRDIGYWDVATLYGQTSLDIEGSYDVDLTVKNKQLTGKITNNFPFPVKDVAIWSGNKQITVGDLGPGETANVNETLKTSSLLPKRSGNSMNFGQMPATTDDLMKMRKESLLTFSGEFMSSQSKPAIIGYTDTPVVPVQLENAKAVTDALTMVTQSFTPKIEFSGNFTVDPEMMTMSLMSEISDMQPHLTGYPANMYYFSEDIYVQTWKVPDDLMGKLSKWKTMEVSKIQHQLYEISIWNKVTNEYEKVESKRKITLDSVEPYLTDDGEVKLRIEFINKQHGNEAQVPEIKLQGEVAK</sequence>
<dbReference type="Gene3D" id="3.40.50.880">
    <property type="match status" value="1"/>
</dbReference>
<proteinExistence type="predicted"/>
<evidence type="ECO:0000313" key="4">
    <source>
        <dbReference type="Proteomes" id="UP000321901"/>
    </source>
</evidence>
<gene>
    <name evidence="3" type="ORF">SLU01_23050</name>
</gene>
<keyword evidence="1" id="KW-1133">Transmembrane helix</keyword>
<feature type="transmembrane region" description="Helical" evidence="1">
    <location>
        <begin position="405"/>
        <end position="423"/>
    </location>
</feature>
<evidence type="ECO:0000256" key="2">
    <source>
        <dbReference type="SAM" id="SignalP"/>
    </source>
</evidence>
<dbReference type="SUPFAM" id="SSF52317">
    <property type="entry name" value="Class I glutamine amidotransferase-like"/>
    <property type="match status" value="1"/>
</dbReference>
<comment type="caution">
    <text evidence="3">The sequence shown here is derived from an EMBL/GenBank/DDBJ whole genome shotgun (WGS) entry which is preliminary data.</text>
</comment>
<dbReference type="RefSeq" id="WP_147058450.1">
    <property type="nucleotide sequence ID" value="NZ_BJYL01000030.1"/>
</dbReference>